<dbReference type="InterPro" id="IPR021840">
    <property type="entry name" value="DUF3433"/>
</dbReference>
<organism evidence="1 2">
    <name type="scientific">Fusarium oxysporum (strain Fo5176)</name>
    <name type="common">Fusarium vascular wilt</name>
    <dbReference type="NCBI Taxonomy" id="660025"/>
    <lineage>
        <taxon>Eukaryota</taxon>
        <taxon>Fungi</taxon>
        <taxon>Dikarya</taxon>
        <taxon>Ascomycota</taxon>
        <taxon>Pezizomycotina</taxon>
        <taxon>Sordariomycetes</taxon>
        <taxon>Hypocreomycetidae</taxon>
        <taxon>Hypocreales</taxon>
        <taxon>Nectriaceae</taxon>
        <taxon>Fusarium</taxon>
        <taxon>Fusarium oxysporum species complex</taxon>
    </lineage>
</organism>
<reference evidence="2" key="1">
    <citation type="journal article" date="2012" name="Mol. Plant Microbe Interact.">
        <title>A highly conserved effector in Fusarium oxysporum is required for full virulence on Arabidopsis.</title>
        <authorList>
            <person name="Thatcher L.F."/>
            <person name="Gardiner D.M."/>
            <person name="Kazan K."/>
            <person name="Manners J."/>
        </authorList>
    </citation>
    <scope>NUCLEOTIDE SEQUENCE [LARGE SCALE GENOMIC DNA]</scope>
    <source>
        <strain evidence="2">Fo5176</strain>
    </source>
</reference>
<dbReference type="Pfam" id="PF11915">
    <property type="entry name" value="DUF3433"/>
    <property type="match status" value="2"/>
</dbReference>
<dbReference type="EnsemblFungi" id="FOXG_07796T0">
    <property type="protein sequence ID" value="FOXG_07796P0"/>
    <property type="gene ID" value="FOXG_07796"/>
</dbReference>
<dbReference type="PANTHER" id="PTHR37544:SF3">
    <property type="entry name" value="SPRAY"/>
    <property type="match status" value="1"/>
</dbReference>
<reference evidence="1" key="2">
    <citation type="submission" date="2025-08" db="UniProtKB">
        <authorList>
            <consortium name="EnsemblFungi"/>
        </authorList>
    </citation>
    <scope>IDENTIFICATION</scope>
    <source>
        <strain evidence="1">4287 / CBS 123668 / FGSC 9935 / NRRL 34936</strain>
    </source>
</reference>
<sequence length="1253" mass="141101">MSSWETTALRLQGNVTADSTPSSLDKSLPLLPKRNAKARTTTGVKEVSPEEKGYRTKGWKPLSLSTPILLAVIALTILLAIAIETLAQRSATQGGLALSPTLNDIPGYAKFSYLYVPTIIAVLYSMIWSWIDLDVKRMQPWFELSKKSGTTAENSLFLDYQYEFVALVPFKAAKQKHWPVFFGGTAMVMVFWLLTPLQSSLLGTKVINQTKAANITHRSQLVPLNQQVTLLDPEVLNNGYAVGWLGQPYPPFTTSKYALLPFYLESNTAPDKVATNWTAETTKLTTELSCWQADIQRNEHGATLAYNFLNGQGCNATVNMRRGVNYTMNYIGYYSNAYADIYLGNPYCPPTRNSTHQFLATWARQTDLNGITETIPMTEIPHFNVTAIFCQPTYYKQRVMARVKSSNFEPDTDFMHPIGPREILTDKEFNSTAFEYILANGVSENIIVRDYPFSRVVEQHPRLNKTGLTKPVSNMVGYALAGRDNPVTDYSSKEMLERVYNDAHQYLFSLAVHHLLVNGTELSNTTASVDFFLTGVVVSRVFATSVECLMVVIAIFTGLVLWLCRTSPSQLPMNPSSISKYLEIFRHSPECLRALSSLDSADEKTLFEEFRQDQLRLYHDKHSNCTKVSIDKFIGDSLRPEHCDAGLQKGYYKPIKPLALRRWSGLLFVLVLIGAMVGLSYLKHQEKVLKGLHRPSQNFEVLQLLENYIPTIFATLIEPFWVLLNRLLCVLQPFRDLWQGKAEPSRTISASYTSIPPQLVIWRALKSKHFVLVLVCAMALLANLLAVGMGSLFNEAPMIAEYPETLAPAFMAKLDNDSVFSLDVTLSRDVITTNQYSDHYYVAMANFSSGTTLPPWVSKDYYFQRHIFSKPKDSNSSDTFSIPARGFGAKANCTAVPTRRLTIFKDPRPTRDFSKVEESDCGNGIDLLSQDMRENIFNRSSGVSAEEKITTVGYNYGPISCARTLIMGWARTPEADNINGTVDASFMTCRPIFETAMFNLTVDALGHVLSYEKTSESETTLDYEGWEPQVDFIFQNIHNQWNDLAAQWHNDSTARDWMNFFTVLMTGSRDVIDPNRPPPDTDKLRPIIEDIYRRVFAIFLSLNEQLFDSRDEMKPSTVVRRTQETRIFMEEVSFIMTMTVLALNAVVAVIFYSKAVPFVLPRLPTTLGSVLAYVAPSRLAGPAYNAATPGNTSRTFSFGRYIGRDGDVHIGIEMDPHVVPVDPLSLEVQKSFLGRMFRRRPQPETQIKSGTWL</sequence>
<evidence type="ECO:0000313" key="2">
    <source>
        <dbReference type="Proteomes" id="UP000002489"/>
    </source>
</evidence>
<proteinExistence type="predicted"/>
<dbReference type="PANTHER" id="PTHR37544">
    <property type="entry name" value="SPRAY-RELATED"/>
    <property type="match status" value="1"/>
</dbReference>
<name>A0A0D2XUY8_FUSOF</name>
<dbReference type="VEuPathDB" id="FungiDB:FOXG_07796"/>
<dbReference type="AlphaFoldDB" id="A0A0D2XUY8"/>
<protein>
    <submittedName>
        <fullName evidence="1">Uncharacterized protein</fullName>
    </submittedName>
</protein>
<gene>
    <name evidence="1" type="primary">28949457</name>
</gene>
<evidence type="ECO:0000313" key="1">
    <source>
        <dbReference type="EnsemblFungi" id="FOXG_07796P0"/>
    </source>
</evidence>
<dbReference type="Proteomes" id="UP000002489">
    <property type="component" value="Unassembled WGS sequence"/>
</dbReference>
<accession>A0A0D2XUY8</accession>